<dbReference type="GO" id="GO:0003700">
    <property type="term" value="F:DNA-binding transcription factor activity"/>
    <property type="evidence" value="ECO:0007669"/>
    <property type="project" value="InterPro"/>
</dbReference>
<dbReference type="Gene3D" id="3.40.1410.10">
    <property type="entry name" value="Chorismate lyase-like"/>
    <property type="match status" value="1"/>
</dbReference>
<dbReference type="PANTHER" id="PTHR44846:SF17">
    <property type="entry name" value="GNTR-FAMILY TRANSCRIPTIONAL REGULATOR"/>
    <property type="match status" value="1"/>
</dbReference>
<accession>A0A918ECG7</accession>
<evidence type="ECO:0000259" key="4">
    <source>
        <dbReference type="PROSITE" id="PS50949"/>
    </source>
</evidence>
<protein>
    <recommendedName>
        <fullName evidence="4">HTH gntR-type domain-containing protein</fullName>
    </recommendedName>
</protein>
<dbReference type="Gene3D" id="1.10.10.10">
    <property type="entry name" value="Winged helix-like DNA-binding domain superfamily/Winged helix DNA-binding domain"/>
    <property type="match status" value="1"/>
</dbReference>
<dbReference type="PRINTS" id="PR00035">
    <property type="entry name" value="HTHGNTR"/>
</dbReference>
<dbReference type="SMART" id="SM00345">
    <property type="entry name" value="HTH_GNTR"/>
    <property type="match status" value="1"/>
</dbReference>
<keyword evidence="1" id="KW-0805">Transcription regulation</keyword>
<organism evidence="5 6">
    <name type="scientific">Saccharothrix coeruleofusca</name>
    <dbReference type="NCBI Taxonomy" id="33919"/>
    <lineage>
        <taxon>Bacteria</taxon>
        <taxon>Bacillati</taxon>
        <taxon>Actinomycetota</taxon>
        <taxon>Actinomycetes</taxon>
        <taxon>Pseudonocardiales</taxon>
        <taxon>Pseudonocardiaceae</taxon>
        <taxon>Saccharothrix</taxon>
    </lineage>
</organism>
<dbReference type="GO" id="GO:0003677">
    <property type="term" value="F:DNA binding"/>
    <property type="evidence" value="ECO:0007669"/>
    <property type="project" value="UniProtKB-KW"/>
</dbReference>
<dbReference type="InterPro" id="IPR011663">
    <property type="entry name" value="UTRA"/>
</dbReference>
<dbReference type="SUPFAM" id="SSF64288">
    <property type="entry name" value="Chorismate lyase-like"/>
    <property type="match status" value="1"/>
</dbReference>
<feature type="domain" description="HTH gntR-type" evidence="4">
    <location>
        <begin position="10"/>
        <end position="78"/>
    </location>
</feature>
<dbReference type="InterPro" id="IPR000524">
    <property type="entry name" value="Tscrpt_reg_HTH_GntR"/>
</dbReference>
<dbReference type="InterPro" id="IPR028978">
    <property type="entry name" value="Chorismate_lyase_/UTRA_dom_sf"/>
</dbReference>
<dbReference type="Pfam" id="PF07702">
    <property type="entry name" value="UTRA"/>
    <property type="match status" value="1"/>
</dbReference>
<keyword evidence="3" id="KW-0804">Transcription</keyword>
<dbReference type="Pfam" id="PF00392">
    <property type="entry name" value="GntR"/>
    <property type="match status" value="1"/>
</dbReference>
<evidence type="ECO:0000313" key="6">
    <source>
        <dbReference type="Proteomes" id="UP000639606"/>
    </source>
</evidence>
<dbReference type="PANTHER" id="PTHR44846">
    <property type="entry name" value="MANNOSYL-D-GLYCERATE TRANSPORT/METABOLISM SYSTEM REPRESSOR MNGR-RELATED"/>
    <property type="match status" value="1"/>
</dbReference>
<evidence type="ECO:0000256" key="1">
    <source>
        <dbReference type="ARBA" id="ARBA00023015"/>
    </source>
</evidence>
<gene>
    <name evidence="5" type="ORF">GCM10010185_03680</name>
</gene>
<dbReference type="SUPFAM" id="SSF46785">
    <property type="entry name" value="Winged helix' DNA-binding domain"/>
    <property type="match status" value="1"/>
</dbReference>
<reference evidence="5" key="1">
    <citation type="journal article" date="2014" name="Int. J. Syst. Evol. Microbiol.">
        <title>Complete genome sequence of Corynebacterium casei LMG S-19264T (=DSM 44701T), isolated from a smear-ripened cheese.</title>
        <authorList>
            <consortium name="US DOE Joint Genome Institute (JGI-PGF)"/>
            <person name="Walter F."/>
            <person name="Albersmeier A."/>
            <person name="Kalinowski J."/>
            <person name="Ruckert C."/>
        </authorList>
    </citation>
    <scope>NUCLEOTIDE SEQUENCE</scope>
    <source>
        <strain evidence="5">JCM 3313</strain>
    </source>
</reference>
<dbReference type="InterPro" id="IPR050679">
    <property type="entry name" value="Bact_HTH_transcr_reg"/>
</dbReference>
<evidence type="ECO:0000256" key="3">
    <source>
        <dbReference type="ARBA" id="ARBA00023163"/>
    </source>
</evidence>
<keyword evidence="6" id="KW-1185">Reference proteome</keyword>
<dbReference type="SMART" id="SM00866">
    <property type="entry name" value="UTRA"/>
    <property type="match status" value="1"/>
</dbReference>
<comment type="caution">
    <text evidence="5">The sequence shown here is derived from an EMBL/GenBank/DDBJ whole genome shotgun (WGS) entry which is preliminary data.</text>
</comment>
<dbReference type="PROSITE" id="PS50949">
    <property type="entry name" value="HTH_GNTR"/>
    <property type="match status" value="1"/>
</dbReference>
<reference evidence="5" key="2">
    <citation type="submission" date="2020-09" db="EMBL/GenBank/DDBJ databases">
        <authorList>
            <person name="Sun Q."/>
            <person name="Ohkuma M."/>
        </authorList>
    </citation>
    <scope>NUCLEOTIDE SEQUENCE</scope>
    <source>
        <strain evidence="5">JCM 3313</strain>
    </source>
</reference>
<sequence length="260" mass="29287">MTRRVADSPKPLYQQLADSLRAKIISGELSPGSQLPTEKDLCEEFATARQTVRHGLAVLVNEGLISPARPRGYFVRRHELSYVRPQSEWRPQPSSPEMDRWMEEQTTLGREPSQRISVEIIQPPSKVAERLNIQPTSLVVARRRVRYIDSEPFNINDTFYPYELVKGSEILNPADIARGASQVLTELGYEQVRATDEIEARMPLPDEVARLELGPGNPVLVHRLTGYTANDEPVRCTVNVLIGSKHVVLFERVKPGKASL</sequence>
<keyword evidence="2" id="KW-0238">DNA-binding</keyword>
<dbReference type="AlphaFoldDB" id="A0A918ECG7"/>
<evidence type="ECO:0000313" key="5">
    <source>
        <dbReference type="EMBL" id="GGP35952.1"/>
    </source>
</evidence>
<dbReference type="Proteomes" id="UP000639606">
    <property type="component" value="Unassembled WGS sequence"/>
</dbReference>
<dbReference type="InterPro" id="IPR036390">
    <property type="entry name" value="WH_DNA-bd_sf"/>
</dbReference>
<dbReference type="CDD" id="cd07377">
    <property type="entry name" value="WHTH_GntR"/>
    <property type="match status" value="1"/>
</dbReference>
<dbReference type="GO" id="GO:0045892">
    <property type="term" value="P:negative regulation of DNA-templated transcription"/>
    <property type="evidence" value="ECO:0007669"/>
    <property type="project" value="TreeGrafter"/>
</dbReference>
<dbReference type="InterPro" id="IPR036388">
    <property type="entry name" value="WH-like_DNA-bd_sf"/>
</dbReference>
<proteinExistence type="predicted"/>
<evidence type="ECO:0000256" key="2">
    <source>
        <dbReference type="ARBA" id="ARBA00023125"/>
    </source>
</evidence>
<dbReference type="EMBL" id="BMRG01000001">
    <property type="protein sequence ID" value="GGP35952.1"/>
    <property type="molecule type" value="Genomic_DNA"/>
</dbReference>
<dbReference type="RefSeq" id="WP_189221254.1">
    <property type="nucleotide sequence ID" value="NZ_BMRG01000001.1"/>
</dbReference>
<name>A0A918ECG7_9PSEU</name>